<accession>A0A377NF20</accession>
<name>A0A377NF20_9GAMM</name>
<dbReference type="AlphaFoldDB" id="A0A377NF20"/>
<protein>
    <submittedName>
        <fullName evidence="1">Uncharacterized protein</fullName>
    </submittedName>
</protein>
<evidence type="ECO:0000313" key="2">
    <source>
        <dbReference type="Proteomes" id="UP000254304"/>
    </source>
</evidence>
<reference evidence="1 2" key="1">
    <citation type="submission" date="2018-06" db="EMBL/GenBank/DDBJ databases">
        <authorList>
            <consortium name="Pathogen Informatics"/>
            <person name="Doyle S."/>
        </authorList>
    </citation>
    <scope>NUCLEOTIDE SEQUENCE [LARGE SCALE GENOMIC DNA]</scope>
    <source>
        <strain evidence="1 2">NCTC12157</strain>
    </source>
</reference>
<evidence type="ECO:0000313" key="1">
    <source>
        <dbReference type="EMBL" id="STQ44687.1"/>
    </source>
</evidence>
<dbReference type="EMBL" id="UGGO01000001">
    <property type="protein sequence ID" value="STQ44687.1"/>
    <property type="molecule type" value="Genomic_DNA"/>
</dbReference>
<gene>
    <name evidence="1" type="ORF">NCTC12157_02410</name>
</gene>
<dbReference type="Proteomes" id="UP000254304">
    <property type="component" value="Unassembled WGS sequence"/>
</dbReference>
<organism evidence="1 2">
    <name type="scientific">Ewingella americana</name>
    <dbReference type="NCBI Taxonomy" id="41202"/>
    <lineage>
        <taxon>Bacteria</taxon>
        <taxon>Pseudomonadati</taxon>
        <taxon>Pseudomonadota</taxon>
        <taxon>Gammaproteobacteria</taxon>
        <taxon>Enterobacterales</taxon>
        <taxon>Yersiniaceae</taxon>
        <taxon>Ewingella</taxon>
    </lineage>
</organism>
<sequence>MNVSMMGNFDNMNKPETLSTLYVVGNLNVDLIMSTLHQWPQKGTETMLETSSIRPAARQEIVP</sequence>
<proteinExistence type="predicted"/>